<gene>
    <name evidence="3" type="ORF">BW730_06570</name>
</gene>
<protein>
    <recommendedName>
        <fullName evidence="2">AB hydrolase-1 domain-containing protein</fullName>
    </recommendedName>
</protein>
<dbReference type="KEGG" id="tes:BW730_06570"/>
<dbReference type="AlphaFoldDB" id="A0A1Q2CM62"/>
<evidence type="ECO:0000259" key="2">
    <source>
        <dbReference type="Pfam" id="PF00561"/>
    </source>
</evidence>
<dbReference type="STRING" id="1332264.BW730_06570"/>
<dbReference type="InterPro" id="IPR000073">
    <property type="entry name" value="AB_hydrolase_1"/>
</dbReference>
<keyword evidence="1" id="KW-0378">Hydrolase</keyword>
<dbReference type="InterPro" id="IPR029058">
    <property type="entry name" value="AB_hydrolase_fold"/>
</dbReference>
<proteinExistence type="predicted"/>
<feature type="domain" description="AB hydrolase-1" evidence="2">
    <location>
        <begin position="20"/>
        <end position="248"/>
    </location>
</feature>
<sequence length="263" mass="29558">MERRVVNLYEVVIGSGPRQVVFLHGLFGQGKNFSSVATALADVATSHLVDLPNHGRSPWTEEFDLDAQADLVADWIAERFDAPVALIGHSLGGKIAMRVALRRPELIDRLMVVDISPARNEAAQSFAALVAALRHLDIDHIKSRTEAELLLTDEIPDEVVRRFLLQNLRHKGQHWSWAANLDLLGDSLHEVGGWRSIDASFEGPVFWVTGGLSPYVQPEHVPIMRQLFPRMFQITLKRAGHWVHADDPEAFLVVCRRFLTDTR</sequence>
<evidence type="ECO:0000256" key="1">
    <source>
        <dbReference type="ARBA" id="ARBA00022801"/>
    </source>
</evidence>
<dbReference type="PANTHER" id="PTHR46118">
    <property type="entry name" value="PROTEIN ABHD11"/>
    <property type="match status" value="1"/>
</dbReference>
<dbReference type="EMBL" id="CP019606">
    <property type="protein sequence ID" value="AQP47218.1"/>
    <property type="molecule type" value="Genomic_DNA"/>
</dbReference>
<dbReference type="SUPFAM" id="SSF53474">
    <property type="entry name" value="alpha/beta-Hydrolases"/>
    <property type="match status" value="1"/>
</dbReference>
<reference evidence="4" key="1">
    <citation type="submission" date="2017-02" db="EMBL/GenBank/DDBJ databases">
        <title>Tessaracoccus aquaemaris sp. nov., isolated from the intestine of a Korean rockfish, Sebastes schlegelii, in a marine aquaculture pond.</title>
        <authorList>
            <person name="Tak E.J."/>
            <person name="Bae J.-W."/>
        </authorList>
    </citation>
    <scope>NUCLEOTIDE SEQUENCE [LARGE SCALE GENOMIC DNA]</scope>
    <source>
        <strain evidence="4">NSG39</strain>
    </source>
</reference>
<organism evidence="3 4">
    <name type="scientific">Tessaracoccus aquimaris</name>
    <dbReference type="NCBI Taxonomy" id="1332264"/>
    <lineage>
        <taxon>Bacteria</taxon>
        <taxon>Bacillati</taxon>
        <taxon>Actinomycetota</taxon>
        <taxon>Actinomycetes</taxon>
        <taxon>Propionibacteriales</taxon>
        <taxon>Propionibacteriaceae</taxon>
        <taxon>Tessaracoccus</taxon>
    </lineage>
</organism>
<dbReference type="GO" id="GO:0016787">
    <property type="term" value="F:hydrolase activity"/>
    <property type="evidence" value="ECO:0007669"/>
    <property type="project" value="UniProtKB-KW"/>
</dbReference>
<keyword evidence="4" id="KW-1185">Reference proteome</keyword>
<name>A0A1Q2CM62_9ACTN</name>
<dbReference type="PANTHER" id="PTHR46118:SF4">
    <property type="entry name" value="PROTEIN ABHD11"/>
    <property type="match status" value="1"/>
</dbReference>
<evidence type="ECO:0000313" key="4">
    <source>
        <dbReference type="Proteomes" id="UP000188145"/>
    </source>
</evidence>
<accession>A0A1Q2CM62</accession>
<dbReference type="Proteomes" id="UP000188145">
    <property type="component" value="Chromosome"/>
</dbReference>
<dbReference type="Pfam" id="PF00561">
    <property type="entry name" value="Abhydrolase_1"/>
    <property type="match status" value="1"/>
</dbReference>
<dbReference type="Gene3D" id="3.40.50.1820">
    <property type="entry name" value="alpha/beta hydrolase"/>
    <property type="match status" value="1"/>
</dbReference>
<evidence type="ECO:0000313" key="3">
    <source>
        <dbReference type="EMBL" id="AQP47218.1"/>
    </source>
</evidence>